<accession>A0A6C0CSL3</accession>
<sequence length="65" mass="7252">MPYVILAKTQEGKKGYKVCKADNPSKCFSKQPLSKETAIKQRAAIAISETQRKKIIDGKSDPKKK</sequence>
<organism evidence="1">
    <name type="scientific">viral metagenome</name>
    <dbReference type="NCBI Taxonomy" id="1070528"/>
    <lineage>
        <taxon>unclassified sequences</taxon>
        <taxon>metagenomes</taxon>
        <taxon>organismal metagenomes</taxon>
    </lineage>
</organism>
<dbReference type="AlphaFoldDB" id="A0A6C0CSL3"/>
<dbReference type="EMBL" id="MN739479">
    <property type="protein sequence ID" value="QHT07132.1"/>
    <property type="molecule type" value="Genomic_DNA"/>
</dbReference>
<proteinExistence type="predicted"/>
<reference evidence="1" key="1">
    <citation type="journal article" date="2020" name="Nature">
        <title>Giant virus diversity and host interactions through global metagenomics.</title>
        <authorList>
            <person name="Schulz F."/>
            <person name="Roux S."/>
            <person name="Paez-Espino D."/>
            <person name="Jungbluth S."/>
            <person name="Walsh D.A."/>
            <person name="Denef V.J."/>
            <person name="McMahon K.D."/>
            <person name="Konstantinidis K.T."/>
            <person name="Eloe-Fadrosh E.A."/>
            <person name="Kyrpides N.C."/>
            <person name="Woyke T."/>
        </authorList>
    </citation>
    <scope>NUCLEOTIDE SEQUENCE</scope>
    <source>
        <strain evidence="1">GVMAG-M-3300021962-46</strain>
    </source>
</reference>
<name>A0A6C0CSL3_9ZZZZ</name>
<evidence type="ECO:0000313" key="1">
    <source>
        <dbReference type="EMBL" id="QHT07132.1"/>
    </source>
</evidence>
<protein>
    <submittedName>
        <fullName evidence="1">Uncharacterized protein</fullName>
    </submittedName>
</protein>